<organism evidence="1 2">
    <name type="scientific">Pleurotus eryngii</name>
    <name type="common">Boletus of the steppes</name>
    <dbReference type="NCBI Taxonomy" id="5323"/>
    <lineage>
        <taxon>Eukaryota</taxon>
        <taxon>Fungi</taxon>
        <taxon>Dikarya</taxon>
        <taxon>Basidiomycota</taxon>
        <taxon>Agaricomycotina</taxon>
        <taxon>Agaricomycetes</taxon>
        <taxon>Agaricomycetidae</taxon>
        <taxon>Agaricales</taxon>
        <taxon>Pleurotineae</taxon>
        <taxon>Pleurotaceae</taxon>
        <taxon>Pleurotus</taxon>
    </lineage>
</organism>
<dbReference type="AlphaFoldDB" id="A0A9P6D8A8"/>
<reference evidence="1" key="1">
    <citation type="submission" date="2020-11" db="EMBL/GenBank/DDBJ databases">
        <authorList>
            <consortium name="DOE Joint Genome Institute"/>
            <person name="Ahrendt S."/>
            <person name="Riley R."/>
            <person name="Andreopoulos W."/>
            <person name="Labutti K."/>
            <person name="Pangilinan J."/>
            <person name="Ruiz-Duenas F.J."/>
            <person name="Barrasa J.M."/>
            <person name="Sanchez-Garcia M."/>
            <person name="Camarero S."/>
            <person name="Miyauchi S."/>
            <person name="Serrano A."/>
            <person name="Linde D."/>
            <person name="Babiker R."/>
            <person name="Drula E."/>
            <person name="Ayuso-Fernandez I."/>
            <person name="Pacheco R."/>
            <person name="Padilla G."/>
            <person name="Ferreira P."/>
            <person name="Barriuso J."/>
            <person name="Kellner H."/>
            <person name="Castanera R."/>
            <person name="Alfaro M."/>
            <person name="Ramirez L."/>
            <person name="Pisabarro A.G."/>
            <person name="Kuo A."/>
            <person name="Tritt A."/>
            <person name="Lipzen A."/>
            <person name="He G."/>
            <person name="Yan M."/>
            <person name="Ng V."/>
            <person name="Cullen D."/>
            <person name="Martin F."/>
            <person name="Rosso M.-N."/>
            <person name="Henrissat B."/>
            <person name="Hibbett D."/>
            <person name="Martinez A.T."/>
            <person name="Grigoriev I.V."/>
        </authorList>
    </citation>
    <scope>NUCLEOTIDE SEQUENCE</scope>
    <source>
        <strain evidence="1">ATCC 90797</strain>
    </source>
</reference>
<feature type="non-terminal residue" evidence="1">
    <location>
        <position position="1"/>
    </location>
</feature>
<evidence type="ECO:0000313" key="2">
    <source>
        <dbReference type="Proteomes" id="UP000807025"/>
    </source>
</evidence>
<keyword evidence="2" id="KW-1185">Reference proteome</keyword>
<accession>A0A9P6D8A8</accession>
<protein>
    <submittedName>
        <fullName evidence="1">Uncharacterized protein</fullName>
    </submittedName>
</protein>
<evidence type="ECO:0000313" key="1">
    <source>
        <dbReference type="EMBL" id="KAF9486610.1"/>
    </source>
</evidence>
<name>A0A9P6D8A8_PLEER</name>
<sequence>RSHSFVKFRGFLRFVSSPLAKAEILLRLLIIIGFLSTTTRHEAQVSGTPLDSSFLNQVRRQLQQAICPQPILYSSHH</sequence>
<proteinExistence type="predicted"/>
<dbReference type="Proteomes" id="UP000807025">
    <property type="component" value="Unassembled WGS sequence"/>
</dbReference>
<gene>
    <name evidence="1" type="ORF">BDN71DRAFT_1459217</name>
</gene>
<dbReference type="EMBL" id="MU155114">
    <property type="protein sequence ID" value="KAF9486610.1"/>
    <property type="molecule type" value="Genomic_DNA"/>
</dbReference>
<comment type="caution">
    <text evidence="1">The sequence shown here is derived from an EMBL/GenBank/DDBJ whole genome shotgun (WGS) entry which is preliminary data.</text>
</comment>